<keyword evidence="3 6" id="KW-0812">Transmembrane</keyword>
<dbReference type="EMBL" id="BAABKN010000019">
    <property type="protein sequence ID" value="GAA4745117.1"/>
    <property type="molecule type" value="Genomic_DNA"/>
</dbReference>
<feature type="transmembrane region" description="Helical" evidence="6">
    <location>
        <begin position="42"/>
        <end position="61"/>
    </location>
</feature>
<name>A0ABP8Z352_9ACTN</name>
<evidence type="ECO:0000313" key="7">
    <source>
        <dbReference type="EMBL" id="GAA4745117.1"/>
    </source>
</evidence>
<feature type="transmembrane region" description="Helical" evidence="6">
    <location>
        <begin position="114"/>
        <end position="141"/>
    </location>
</feature>
<feature type="transmembrane region" description="Helical" evidence="6">
    <location>
        <begin position="161"/>
        <end position="179"/>
    </location>
</feature>
<evidence type="ECO:0000256" key="5">
    <source>
        <dbReference type="ARBA" id="ARBA00023136"/>
    </source>
</evidence>
<dbReference type="Gene3D" id="1.20.1740.10">
    <property type="entry name" value="Amino acid/polyamine transporter I"/>
    <property type="match status" value="1"/>
</dbReference>
<dbReference type="Proteomes" id="UP001499882">
    <property type="component" value="Unassembled WGS sequence"/>
</dbReference>
<evidence type="ECO:0000256" key="4">
    <source>
        <dbReference type="ARBA" id="ARBA00022989"/>
    </source>
</evidence>
<accession>A0ABP8Z352</accession>
<dbReference type="Pfam" id="PF13520">
    <property type="entry name" value="AA_permease_2"/>
    <property type="match status" value="1"/>
</dbReference>
<feature type="transmembrane region" description="Helical" evidence="6">
    <location>
        <begin position="282"/>
        <end position="300"/>
    </location>
</feature>
<keyword evidence="2" id="KW-0813">Transport</keyword>
<evidence type="ECO:0000313" key="8">
    <source>
        <dbReference type="Proteomes" id="UP001499882"/>
    </source>
</evidence>
<evidence type="ECO:0000256" key="3">
    <source>
        <dbReference type="ARBA" id="ARBA00022692"/>
    </source>
</evidence>
<feature type="transmembrane region" description="Helical" evidence="6">
    <location>
        <begin position="380"/>
        <end position="401"/>
    </location>
</feature>
<keyword evidence="5 6" id="KW-0472">Membrane</keyword>
<dbReference type="InterPro" id="IPR002293">
    <property type="entry name" value="AA/rel_permease1"/>
</dbReference>
<comment type="subcellular location">
    <subcellularLocation>
        <location evidence="1">Membrane</location>
        <topology evidence="1">Multi-pass membrane protein</topology>
    </subcellularLocation>
</comment>
<gene>
    <name evidence="7" type="ORF">GCM10023350_32410</name>
</gene>
<feature type="transmembrane region" description="Helical" evidence="6">
    <location>
        <begin position="191"/>
        <end position="208"/>
    </location>
</feature>
<feature type="transmembrane region" description="Helical" evidence="6">
    <location>
        <begin position="236"/>
        <end position="261"/>
    </location>
</feature>
<comment type="caution">
    <text evidence="7">The sequence shown here is derived from an EMBL/GenBank/DDBJ whole genome shotgun (WGS) entry which is preliminary data.</text>
</comment>
<dbReference type="PANTHER" id="PTHR45649:SF26">
    <property type="entry name" value="OS04G0435100 PROTEIN"/>
    <property type="match status" value="1"/>
</dbReference>
<feature type="transmembrane region" description="Helical" evidence="6">
    <location>
        <begin position="73"/>
        <end position="93"/>
    </location>
</feature>
<dbReference type="PANTHER" id="PTHR45649">
    <property type="entry name" value="AMINO-ACID PERMEASE BAT1"/>
    <property type="match status" value="1"/>
</dbReference>
<keyword evidence="8" id="KW-1185">Reference proteome</keyword>
<dbReference type="PIRSF" id="PIRSF006060">
    <property type="entry name" value="AA_transporter"/>
    <property type="match status" value="1"/>
</dbReference>
<feature type="transmembrane region" description="Helical" evidence="6">
    <location>
        <begin position="413"/>
        <end position="439"/>
    </location>
</feature>
<evidence type="ECO:0000256" key="6">
    <source>
        <dbReference type="SAM" id="Phobius"/>
    </source>
</evidence>
<protein>
    <submittedName>
        <fullName evidence="7">Amino acid permease</fullName>
    </submittedName>
</protein>
<feature type="transmembrane region" description="Helical" evidence="6">
    <location>
        <begin position="498"/>
        <end position="515"/>
    </location>
</feature>
<evidence type="ECO:0000256" key="1">
    <source>
        <dbReference type="ARBA" id="ARBA00004141"/>
    </source>
</evidence>
<organism evidence="7 8">
    <name type="scientific">Nocardioides endophyticus</name>
    <dbReference type="NCBI Taxonomy" id="1353775"/>
    <lineage>
        <taxon>Bacteria</taxon>
        <taxon>Bacillati</taxon>
        <taxon>Actinomycetota</taxon>
        <taxon>Actinomycetes</taxon>
        <taxon>Propionibacteriales</taxon>
        <taxon>Nocardioidaceae</taxon>
        <taxon>Nocardioides</taxon>
    </lineage>
</organism>
<proteinExistence type="predicted"/>
<evidence type="ECO:0000256" key="2">
    <source>
        <dbReference type="ARBA" id="ARBA00022448"/>
    </source>
</evidence>
<dbReference type="RefSeq" id="WP_345527871.1">
    <property type="nucleotide sequence ID" value="NZ_BAABKN010000019.1"/>
</dbReference>
<sequence>MPEAHEPVPAHPVPELSDDEKHLAKLGYSQDLNRSWSGFSNFAISFSIISILAGCFTNFGAGFNNGGPISISWSWPILGVFILIIGFTMSELVSAYPTSGGIYWWASKLGGPAAGFFTGWLNLIGLVAVTAGVSYGCATFIDLTISTWSESYAADYSLTRVFLIFVVVLALASVLNIFSSHLMAIMNNVSVWWHVAGASVIVLILILVPDQHQSFSYVFTERFNNSGYGDGSTSTLMFWFAIVPFGFLLTQYTITGFDACAHLSEETNAASMGAAKGIWRSIFYSVIGGYILLLCVVFAIPDAADGSPDNVGVGGGGVAYIFVNSLGTNWATFVLFISASAQFFCATSCMTSASRMTFAFSRDGAIPGSAIFQKLTSSRVPANAVVFVGVCAAIVTLPALIEVNIGTPEEPLIIPVAFYAVTSIAVIGLYLAFAIPIFLRWRMGDAFEEGAWTNGKKYKWMNPIAVLEILIVSLYLMLPSLPGGNPFSEADFSWKFVNYAPIVTLGTLLLLTIWWQTSAKHWFKGPKHTIDEAVVKAFDN</sequence>
<keyword evidence="4 6" id="KW-1133">Transmembrane helix</keyword>
<feature type="transmembrane region" description="Helical" evidence="6">
    <location>
        <begin position="460"/>
        <end position="478"/>
    </location>
</feature>
<reference evidence="8" key="1">
    <citation type="journal article" date="2019" name="Int. J. Syst. Evol. Microbiol.">
        <title>The Global Catalogue of Microorganisms (GCM) 10K type strain sequencing project: providing services to taxonomists for standard genome sequencing and annotation.</title>
        <authorList>
            <consortium name="The Broad Institute Genomics Platform"/>
            <consortium name="The Broad Institute Genome Sequencing Center for Infectious Disease"/>
            <person name="Wu L."/>
            <person name="Ma J."/>
        </authorList>
    </citation>
    <scope>NUCLEOTIDE SEQUENCE [LARGE SCALE GENOMIC DNA]</scope>
    <source>
        <strain evidence="8">JCM 18532</strain>
    </source>
</reference>